<sequence>MSLNTGTTAITSLADSLLGSISEIIESTLCSELEQEIFAEFGCYLYRSSPAIMELQTTENTPPNAMNILQSLSESIDLAKDLVKDCQTFSDSKVKNVIAQLEMVIKQMGESLSLIPSSTFRGQEYAEVAVKSLSSEMQNAHFEVSQTKASQTKELLSHMLPAKDETNIEAAATESDLYSVNVEVSMEIPQTSNKRLIDFLKSASSSSQRSHNNTSGTVWSLPQVAQYIEPLYASFYCPLTKQIMDDPVTVESGVTYERKAITEWFKEFERLDETLCPITGQKLLSRALSTNRALKTTIEEWKERNETARIKVARAALSLASSETMVLEAIKDLQGICQRKPYNKIQIRNIGMFPSLVNLLEHKARGVRCATLELLRLLTQEDDDGKEILVKAMDISTIIKLLSSSHQAIRHASLLLLLELSRSQNLCDIIGSVAGMILMLITMKYNQRAKDDFASTKAHEILQNLEKCTDNIKHMAENGLLEPLLNHLAEGSEEMQIEMASFLGEIVLGHESKTFVAERASSALVKMIHGGNSLSRKAAFKALNQISAYHPNGKVLLEAGIVQAMAEELFTRRIYNEPMNSKNESAAILANIIESGVELENIQVRDRGHKLNSDYVVYNIVCMVRNSTPDDLNINLIRILLGLTNSPRSLNAVVSMVKETEVSYTLIELINNPYEALGAASMKLLIALAPYMGHKLVEKLCKTSGQPESLIKSPPEISRITEKQALSAKFLAKLPHQNLTLNLALLCKNTVPIVLQAINQIQRSGTRICRYAGIYLEALVGILVRFTTTLYEPQMLFLARNYNFTLVFTELLTKTSSNEVQKLSAIGLENLSLESINLSKAPPVKRKKFMKVFHLPRSLSLGSSKGRKVEMCPVHRGACSSQNTFCLVDAKAVERLLACLEHENSGVVEAALNAICTLLDDKVDLDKSITMLSRENAIQHVLNVVKEHREEGLRQKSFWVIERFLMKGGDKSASDISQNRMFSAELVTSFHHGNDTTRQMAEKILTRLNMMPNYSTTYYTL</sequence>
<dbReference type="AlphaFoldDB" id="A0A7J7DG67"/>
<dbReference type="InterPro" id="IPR052608">
    <property type="entry name" value="U-box_domain_protein"/>
</dbReference>
<comment type="caution">
    <text evidence="8">The sequence shown here is derived from an EMBL/GenBank/DDBJ whole genome shotgun (WGS) entry which is preliminary data.</text>
</comment>
<reference evidence="8 9" key="1">
    <citation type="journal article" date="2020" name="Nat. Commun.">
        <title>Genome of Tripterygium wilfordii and identification of cytochrome P450 involved in triptolide biosynthesis.</title>
        <authorList>
            <person name="Tu L."/>
            <person name="Su P."/>
            <person name="Zhang Z."/>
            <person name="Gao L."/>
            <person name="Wang J."/>
            <person name="Hu T."/>
            <person name="Zhou J."/>
            <person name="Zhang Y."/>
            <person name="Zhao Y."/>
            <person name="Liu Y."/>
            <person name="Song Y."/>
            <person name="Tong Y."/>
            <person name="Lu Y."/>
            <person name="Yang J."/>
            <person name="Xu C."/>
            <person name="Jia M."/>
            <person name="Peters R.J."/>
            <person name="Huang L."/>
            <person name="Gao W."/>
        </authorList>
    </citation>
    <scope>NUCLEOTIDE SEQUENCE [LARGE SCALE GENOMIC DNA]</scope>
    <source>
        <strain evidence="9">cv. XIE 37</strain>
        <tissue evidence="8">Leaf</tissue>
    </source>
</reference>
<dbReference type="SUPFAM" id="SSF48371">
    <property type="entry name" value="ARM repeat"/>
    <property type="match status" value="1"/>
</dbReference>
<dbReference type="InterPro" id="IPR016024">
    <property type="entry name" value="ARM-type_fold"/>
</dbReference>
<dbReference type="Gene3D" id="1.25.10.10">
    <property type="entry name" value="Leucine-rich Repeat Variant"/>
    <property type="match status" value="3"/>
</dbReference>
<dbReference type="Pfam" id="PF04564">
    <property type="entry name" value="U-box"/>
    <property type="match status" value="1"/>
</dbReference>
<accession>A0A7J7DG67</accession>
<feature type="domain" description="U-box" evidence="7">
    <location>
        <begin position="230"/>
        <end position="308"/>
    </location>
</feature>
<evidence type="ECO:0000256" key="5">
    <source>
        <dbReference type="ARBA" id="ARBA00022737"/>
    </source>
</evidence>
<feature type="coiled-coil region" evidence="6">
    <location>
        <begin position="284"/>
        <end position="311"/>
    </location>
</feature>
<dbReference type="InterPro" id="IPR000225">
    <property type="entry name" value="Armadillo"/>
</dbReference>
<comment type="catalytic activity">
    <reaction evidence="1">
        <text>S-ubiquitinyl-[E2 ubiquitin-conjugating enzyme]-L-cysteine + [acceptor protein]-L-lysine = [E2 ubiquitin-conjugating enzyme]-L-cysteine + N(6)-ubiquitinyl-[acceptor protein]-L-lysine.</text>
        <dbReference type="EC" id="2.3.2.27"/>
    </reaction>
</comment>
<evidence type="ECO:0000256" key="3">
    <source>
        <dbReference type="ARBA" id="ARBA00012483"/>
    </source>
</evidence>
<dbReference type="InParanoid" id="A0A7J7DG67"/>
<evidence type="ECO:0000256" key="4">
    <source>
        <dbReference type="ARBA" id="ARBA00022679"/>
    </source>
</evidence>
<evidence type="ECO:0000256" key="2">
    <source>
        <dbReference type="ARBA" id="ARBA00004906"/>
    </source>
</evidence>
<gene>
    <name evidence="8" type="ORF">HS088_TW07G00915</name>
</gene>
<dbReference type="InterPro" id="IPR013083">
    <property type="entry name" value="Znf_RING/FYVE/PHD"/>
</dbReference>
<dbReference type="GO" id="GO:0061630">
    <property type="term" value="F:ubiquitin protein ligase activity"/>
    <property type="evidence" value="ECO:0007669"/>
    <property type="project" value="UniProtKB-EC"/>
</dbReference>
<name>A0A7J7DG67_TRIWF</name>
<evidence type="ECO:0000313" key="8">
    <source>
        <dbReference type="EMBL" id="KAF5745331.1"/>
    </source>
</evidence>
<keyword evidence="5" id="KW-0677">Repeat</keyword>
<dbReference type="InterPro" id="IPR011989">
    <property type="entry name" value="ARM-like"/>
</dbReference>
<dbReference type="EC" id="2.3.2.27" evidence="3"/>
<evidence type="ECO:0000256" key="1">
    <source>
        <dbReference type="ARBA" id="ARBA00000900"/>
    </source>
</evidence>
<keyword evidence="6" id="KW-0175">Coiled coil</keyword>
<dbReference type="UniPathway" id="UPA00143"/>
<proteinExistence type="predicted"/>
<dbReference type="PANTHER" id="PTHR45958">
    <property type="entry name" value="RING-TYPE E3 UBIQUITIN TRANSFERASE"/>
    <property type="match status" value="1"/>
</dbReference>
<evidence type="ECO:0000256" key="6">
    <source>
        <dbReference type="SAM" id="Coils"/>
    </source>
</evidence>
<dbReference type="PROSITE" id="PS51698">
    <property type="entry name" value="U_BOX"/>
    <property type="match status" value="1"/>
</dbReference>
<comment type="pathway">
    <text evidence="2">Protein modification; protein ubiquitination.</text>
</comment>
<dbReference type="SUPFAM" id="SSF57850">
    <property type="entry name" value="RING/U-box"/>
    <property type="match status" value="1"/>
</dbReference>
<dbReference type="GO" id="GO:0016567">
    <property type="term" value="P:protein ubiquitination"/>
    <property type="evidence" value="ECO:0007669"/>
    <property type="project" value="UniProtKB-UniPathway"/>
</dbReference>
<organism evidence="8 9">
    <name type="scientific">Tripterygium wilfordii</name>
    <name type="common">Thunder God vine</name>
    <dbReference type="NCBI Taxonomy" id="458696"/>
    <lineage>
        <taxon>Eukaryota</taxon>
        <taxon>Viridiplantae</taxon>
        <taxon>Streptophyta</taxon>
        <taxon>Embryophyta</taxon>
        <taxon>Tracheophyta</taxon>
        <taxon>Spermatophyta</taxon>
        <taxon>Magnoliopsida</taxon>
        <taxon>eudicotyledons</taxon>
        <taxon>Gunneridae</taxon>
        <taxon>Pentapetalae</taxon>
        <taxon>rosids</taxon>
        <taxon>fabids</taxon>
        <taxon>Celastrales</taxon>
        <taxon>Celastraceae</taxon>
        <taxon>Tripterygium</taxon>
    </lineage>
</organism>
<dbReference type="CDD" id="cd16664">
    <property type="entry name" value="RING-Ubox_PUB"/>
    <property type="match status" value="1"/>
</dbReference>
<keyword evidence="9" id="KW-1185">Reference proteome</keyword>
<dbReference type="Pfam" id="PF00514">
    <property type="entry name" value="Arm"/>
    <property type="match status" value="1"/>
</dbReference>
<evidence type="ECO:0000313" key="9">
    <source>
        <dbReference type="Proteomes" id="UP000593562"/>
    </source>
</evidence>
<dbReference type="InterPro" id="IPR045210">
    <property type="entry name" value="RING-Ubox_PUB"/>
</dbReference>
<dbReference type="SMART" id="SM00504">
    <property type="entry name" value="Ubox"/>
    <property type="match status" value="1"/>
</dbReference>
<dbReference type="SMART" id="SM00185">
    <property type="entry name" value="ARM"/>
    <property type="match status" value="5"/>
</dbReference>
<dbReference type="InterPro" id="IPR003613">
    <property type="entry name" value="Ubox_domain"/>
</dbReference>
<dbReference type="Proteomes" id="UP000593562">
    <property type="component" value="Unassembled WGS sequence"/>
</dbReference>
<dbReference type="OrthoDB" id="10064100at2759"/>
<dbReference type="PANTHER" id="PTHR45958:SF4">
    <property type="entry name" value="U-BOX DOMAIN-CONTAINING PROTEIN 42-RELATED"/>
    <property type="match status" value="1"/>
</dbReference>
<dbReference type="Gene3D" id="3.30.40.10">
    <property type="entry name" value="Zinc/RING finger domain, C3HC4 (zinc finger)"/>
    <property type="match status" value="1"/>
</dbReference>
<protein>
    <recommendedName>
        <fullName evidence="3">RING-type E3 ubiquitin transferase</fullName>
        <ecNumber evidence="3">2.3.2.27</ecNumber>
    </recommendedName>
</protein>
<dbReference type="EMBL" id="JAAARO010000007">
    <property type="protein sequence ID" value="KAF5745331.1"/>
    <property type="molecule type" value="Genomic_DNA"/>
</dbReference>
<evidence type="ECO:0000259" key="7">
    <source>
        <dbReference type="PROSITE" id="PS51698"/>
    </source>
</evidence>
<keyword evidence="4" id="KW-0808">Transferase</keyword>